<evidence type="ECO:0000259" key="1">
    <source>
        <dbReference type="SMART" id="SM01321"/>
    </source>
</evidence>
<dbReference type="PANTHER" id="PTHR33360">
    <property type="entry name" value="TRANSPOSASE FOR INSERTION SEQUENCE ELEMENT IS200"/>
    <property type="match status" value="1"/>
</dbReference>
<dbReference type="Gene3D" id="3.30.70.1290">
    <property type="entry name" value="Transposase IS200-like"/>
    <property type="match status" value="1"/>
</dbReference>
<dbReference type="GO" id="GO:0006313">
    <property type="term" value="P:DNA transposition"/>
    <property type="evidence" value="ECO:0007669"/>
    <property type="project" value="InterPro"/>
</dbReference>
<name>S2DE27_INDAL</name>
<keyword evidence="3" id="KW-1185">Reference proteome</keyword>
<dbReference type="Proteomes" id="UP000006073">
    <property type="component" value="Unassembled WGS sequence"/>
</dbReference>
<dbReference type="GO" id="GO:0003677">
    <property type="term" value="F:DNA binding"/>
    <property type="evidence" value="ECO:0007669"/>
    <property type="project" value="InterPro"/>
</dbReference>
<dbReference type="STRING" id="1189612.A33Q_3445"/>
<gene>
    <name evidence="2" type="ORF">A33Q_3445</name>
</gene>
<dbReference type="SUPFAM" id="SSF143422">
    <property type="entry name" value="Transposase IS200-like"/>
    <property type="match status" value="1"/>
</dbReference>
<dbReference type="GO" id="GO:0004803">
    <property type="term" value="F:transposase activity"/>
    <property type="evidence" value="ECO:0007669"/>
    <property type="project" value="InterPro"/>
</dbReference>
<proteinExistence type="predicted"/>
<feature type="domain" description="Transposase IS200-like" evidence="1">
    <location>
        <begin position="1"/>
        <end position="86"/>
    </location>
</feature>
<dbReference type="AlphaFoldDB" id="S2DE27"/>
<accession>S2DE27</accession>
<dbReference type="InterPro" id="IPR002686">
    <property type="entry name" value="Transposase_17"/>
</dbReference>
<dbReference type="EMBL" id="ALWO02000040">
    <property type="protein sequence ID" value="EOZ95240.1"/>
    <property type="molecule type" value="Genomic_DNA"/>
</dbReference>
<sequence>MIGNLINEVNCKTLIVNGVSDHVHCLFGFRPVHSISEIMQSVKAKSSKWINEKGFLKNRFEWQEGYGSVTYSHGQVDVVFRYIKNQERHHQKETFKDEYVGMLKKYGVNYDEKYLFYEPI</sequence>
<dbReference type="Pfam" id="PF01797">
    <property type="entry name" value="Y1_Tnp"/>
    <property type="match status" value="1"/>
</dbReference>
<reference evidence="2 3" key="1">
    <citation type="journal article" date="2013" name="Genome Announc.">
        <title>Draft Genome Sequence of Indibacter alkaliphilus Strain LW1T, Isolated from Lonar Lake, a Haloalkaline Lake in the Buldana District of Maharashtra, India.</title>
        <authorList>
            <person name="Singh A."/>
            <person name="Kumar Jangir P."/>
            <person name="Sharma R."/>
            <person name="Singh A."/>
            <person name="Kumar Pinnaka A."/>
            <person name="Shivaji S."/>
        </authorList>
    </citation>
    <scope>NUCLEOTIDE SEQUENCE [LARGE SCALE GENOMIC DNA]</scope>
    <source>
        <strain evidence="3">CCUG 57479 / KCTC 22604 / LW1</strain>
    </source>
</reference>
<comment type="caution">
    <text evidence="2">The sequence shown here is derived from an EMBL/GenBank/DDBJ whole genome shotgun (WGS) entry which is preliminary data.</text>
</comment>
<dbReference type="PANTHER" id="PTHR33360:SF2">
    <property type="entry name" value="TRANSPOSASE FOR INSERTION SEQUENCE ELEMENT IS200"/>
    <property type="match status" value="1"/>
</dbReference>
<dbReference type="SMART" id="SM01321">
    <property type="entry name" value="Y1_Tnp"/>
    <property type="match status" value="1"/>
</dbReference>
<protein>
    <submittedName>
        <fullName evidence="2">Transposase</fullName>
    </submittedName>
</protein>
<dbReference type="eggNOG" id="COG1943">
    <property type="taxonomic scope" value="Bacteria"/>
</dbReference>
<organism evidence="2 3">
    <name type="scientific">Indibacter alkaliphilus (strain CCUG 57479 / KCTC 22604 / LW1)</name>
    <dbReference type="NCBI Taxonomy" id="1189612"/>
    <lineage>
        <taxon>Bacteria</taxon>
        <taxon>Pseudomonadati</taxon>
        <taxon>Bacteroidota</taxon>
        <taxon>Cytophagia</taxon>
        <taxon>Cytophagales</taxon>
        <taxon>Cyclobacteriaceae</taxon>
    </lineage>
</organism>
<evidence type="ECO:0000313" key="2">
    <source>
        <dbReference type="EMBL" id="EOZ95240.1"/>
    </source>
</evidence>
<dbReference type="InterPro" id="IPR036515">
    <property type="entry name" value="Transposase_17_sf"/>
</dbReference>
<evidence type="ECO:0000313" key="3">
    <source>
        <dbReference type="Proteomes" id="UP000006073"/>
    </source>
</evidence>